<reference evidence="2 3" key="1">
    <citation type="submission" date="2015-07" db="EMBL/GenBank/DDBJ databases">
        <title>Genome sequencing of Kibdelosporangium phytohabitans.</title>
        <authorList>
            <person name="Qin S."/>
            <person name="Xing K."/>
        </authorList>
    </citation>
    <scope>NUCLEOTIDE SEQUENCE [LARGE SCALE GENOMIC DNA]</scope>
    <source>
        <strain evidence="2 3">KLBMP1111</strain>
    </source>
</reference>
<dbReference type="SUPFAM" id="SSF56601">
    <property type="entry name" value="beta-lactamase/transpeptidase-like"/>
    <property type="match status" value="1"/>
</dbReference>
<dbReference type="EMBL" id="CP012752">
    <property type="protein sequence ID" value="ALG08106.1"/>
    <property type="molecule type" value="Genomic_DNA"/>
</dbReference>
<dbReference type="Gene3D" id="3.40.710.10">
    <property type="entry name" value="DD-peptidase/beta-lactamase superfamily"/>
    <property type="match status" value="1"/>
</dbReference>
<keyword evidence="2" id="KW-0378">Hydrolase</keyword>
<proteinExistence type="predicted"/>
<dbReference type="PANTHER" id="PTHR43283">
    <property type="entry name" value="BETA-LACTAMASE-RELATED"/>
    <property type="match status" value="1"/>
</dbReference>
<dbReference type="InterPro" id="IPR001466">
    <property type="entry name" value="Beta-lactam-related"/>
</dbReference>
<evidence type="ECO:0000259" key="1">
    <source>
        <dbReference type="Pfam" id="PF00144"/>
    </source>
</evidence>
<organism evidence="2 3">
    <name type="scientific">Kibdelosporangium phytohabitans</name>
    <dbReference type="NCBI Taxonomy" id="860235"/>
    <lineage>
        <taxon>Bacteria</taxon>
        <taxon>Bacillati</taxon>
        <taxon>Actinomycetota</taxon>
        <taxon>Actinomycetes</taxon>
        <taxon>Pseudonocardiales</taxon>
        <taxon>Pseudonocardiaceae</taxon>
        <taxon>Kibdelosporangium</taxon>
    </lineage>
</organism>
<protein>
    <submittedName>
        <fullName evidence="2">Serine hydrolase</fullName>
    </submittedName>
</protein>
<dbReference type="STRING" id="860235.AOZ06_15315"/>
<dbReference type="OrthoDB" id="4281716at2"/>
<sequence length="362" mass="38249">MDLRAYVDDGTVPGAVSLVATGDSVEVQEAGIACGTTPMRRDTIFRIASVSKTITAAAVMLLVEDGRIALDDPVGKWLPELYEPTVVRTPESPIDDVVPAKRPITVSDVLTFRAGYGFPADFSLPAADLLIRAAHSGGDFHSQPAPDEWLATLATVPMLGQPGESWLYHTCADIQSVLIARVSGQSLPDFLAERVFEPLGMPDTAFEVPPGKRDRFTTGYSHDLKPADPVDGKWSTVPAFPSGGGGLVSTADDLRKFGQALLGDTLLSRASVGQLTTDHLTAGQRAAGEVFLEGQGWGFGGSVDVAQANPWNVPGRYGWIGGTGTTFHVIPATGTVTVLLTQVFLAGPSPTALMRDFWTSAS</sequence>
<keyword evidence="3" id="KW-1185">Reference proteome</keyword>
<accession>A0A0N9HXF8</accession>
<evidence type="ECO:0000313" key="3">
    <source>
        <dbReference type="Proteomes" id="UP000063699"/>
    </source>
</evidence>
<name>A0A0N9HXF8_9PSEU</name>
<dbReference type="Pfam" id="PF00144">
    <property type="entry name" value="Beta-lactamase"/>
    <property type="match status" value="1"/>
</dbReference>
<dbReference type="Proteomes" id="UP000063699">
    <property type="component" value="Chromosome"/>
</dbReference>
<dbReference type="KEGG" id="kphy:AOZ06_15315"/>
<evidence type="ECO:0000313" key="2">
    <source>
        <dbReference type="EMBL" id="ALG08106.1"/>
    </source>
</evidence>
<dbReference type="InterPro" id="IPR050789">
    <property type="entry name" value="Diverse_Enzym_Activities"/>
</dbReference>
<dbReference type="AlphaFoldDB" id="A0A0N9HXF8"/>
<feature type="domain" description="Beta-lactamase-related" evidence="1">
    <location>
        <begin position="4"/>
        <end position="344"/>
    </location>
</feature>
<dbReference type="RefSeq" id="WP_054290013.1">
    <property type="nucleotide sequence ID" value="NZ_CP012752.1"/>
</dbReference>
<dbReference type="PANTHER" id="PTHR43283:SF3">
    <property type="entry name" value="BETA-LACTAMASE FAMILY PROTEIN (AFU_ORTHOLOGUE AFUA_5G07500)"/>
    <property type="match status" value="1"/>
</dbReference>
<dbReference type="InterPro" id="IPR012338">
    <property type="entry name" value="Beta-lactam/transpept-like"/>
</dbReference>
<dbReference type="GO" id="GO:0016787">
    <property type="term" value="F:hydrolase activity"/>
    <property type="evidence" value="ECO:0007669"/>
    <property type="project" value="UniProtKB-KW"/>
</dbReference>
<gene>
    <name evidence="2" type="ORF">AOZ06_15315</name>
</gene>